<feature type="transmembrane region" description="Helical" evidence="1">
    <location>
        <begin position="187"/>
        <end position="210"/>
    </location>
</feature>
<feature type="transmembrane region" description="Helical" evidence="1">
    <location>
        <begin position="272"/>
        <end position="292"/>
    </location>
</feature>
<gene>
    <name evidence="3" type="ORF">NEPTK9_000130</name>
</gene>
<reference evidence="3 4" key="1">
    <citation type="submission" date="2020-01" db="EMBL/GenBank/DDBJ databases">
        <title>Draft genome sequence of Cand. Neptunochlamydia vexilliferae K9.</title>
        <authorList>
            <person name="Schulz F."/>
            <person name="Koestlbacher S."/>
            <person name="Wascher F."/>
            <person name="Pizzetti I."/>
            <person name="Horn M."/>
        </authorList>
    </citation>
    <scope>NUCLEOTIDE SEQUENCE [LARGE SCALE GENOMIC DNA]</scope>
    <source>
        <strain evidence="3 4">K9</strain>
    </source>
</reference>
<accession>A0ABS0AWX9</accession>
<feature type="transmembrane region" description="Helical" evidence="1">
    <location>
        <begin position="139"/>
        <end position="167"/>
    </location>
</feature>
<evidence type="ECO:0000256" key="1">
    <source>
        <dbReference type="SAM" id="Phobius"/>
    </source>
</evidence>
<dbReference type="InterPro" id="IPR003675">
    <property type="entry name" value="Rce1/LyrA-like_dom"/>
</dbReference>
<feature type="transmembrane region" description="Helical" evidence="1">
    <location>
        <begin position="57"/>
        <end position="77"/>
    </location>
</feature>
<dbReference type="Proteomes" id="UP001194714">
    <property type="component" value="Unassembled WGS sequence"/>
</dbReference>
<feature type="transmembrane region" description="Helical" evidence="1">
    <location>
        <begin position="89"/>
        <end position="111"/>
    </location>
</feature>
<keyword evidence="1" id="KW-0472">Membrane</keyword>
<organism evidence="3 4">
    <name type="scientific">Candidatus Neptunichlamydia vexilliferae</name>
    <dbReference type="NCBI Taxonomy" id="1651774"/>
    <lineage>
        <taxon>Bacteria</taxon>
        <taxon>Pseudomonadati</taxon>
        <taxon>Chlamydiota</taxon>
        <taxon>Chlamydiia</taxon>
        <taxon>Parachlamydiales</taxon>
        <taxon>Simkaniaceae</taxon>
        <taxon>Candidatus Neptunichlamydia</taxon>
    </lineage>
</organism>
<sequence length="293" mass="32845">MLKRWPNGSRIIFFSPRPSDGHIFFLVVIGVAVLWLAERLHFFRLKALPPAGGKPRYPILGLIGYLLIFFLGAPLILRLLRDCLPIDSPAVMMTTLQIVSLGLALLYLFFFSFMQERETVKALWIHPARARFSCLIEDFGLGIVAWLVAFPMTLAVGGLAKLITYIITGKEGADQLAVLFLKLVKDSPSLLVIALVAMVVLAPVIEELVFRGFLYTYLRQKMGKVGALILSSAIFAIFHFAPQQGVSNVPLLFSLFTFSFFLAFLYERQRSLLAPIALHMTFNSISVMRIFLT</sequence>
<dbReference type="Pfam" id="PF02517">
    <property type="entry name" value="Rce1-like"/>
    <property type="match status" value="1"/>
</dbReference>
<feature type="domain" description="CAAX prenyl protease 2/Lysostaphin resistance protein A-like" evidence="2">
    <location>
        <begin position="190"/>
        <end position="284"/>
    </location>
</feature>
<dbReference type="InterPro" id="IPR052710">
    <property type="entry name" value="CAAX_protease"/>
</dbReference>
<keyword evidence="1" id="KW-1133">Transmembrane helix</keyword>
<comment type="caution">
    <text evidence="3">The sequence shown here is derived from an EMBL/GenBank/DDBJ whole genome shotgun (WGS) entry which is preliminary data.</text>
</comment>
<evidence type="ECO:0000259" key="2">
    <source>
        <dbReference type="Pfam" id="PF02517"/>
    </source>
</evidence>
<feature type="transmembrane region" description="Helical" evidence="1">
    <location>
        <begin position="222"/>
        <end position="241"/>
    </location>
</feature>
<name>A0ABS0AWX9_9BACT</name>
<feature type="transmembrane region" description="Helical" evidence="1">
    <location>
        <begin position="20"/>
        <end position="37"/>
    </location>
</feature>
<keyword evidence="1" id="KW-0812">Transmembrane</keyword>
<keyword evidence="4" id="KW-1185">Reference proteome</keyword>
<dbReference type="PANTHER" id="PTHR36435:SF1">
    <property type="entry name" value="CAAX AMINO TERMINAL PROTEASE FAMILY PROTEIN"/>
    <property type="match status" value="1"/>
</dbReference>
<feature type="transmembrane region" description="Helical" evidence="1">
    <location>
        <begin position="247"/>
        <end position="265"/>
    </location>
</feature>
<proteinExistence type="predicted"/>
<protein>
    <recommendedName>
        <fullName evidence="2">CAAX prenyl protease 2/Lysostaphin resistance protein A-like domain-containing protein</fullName>
    </recommendedName>
</protein>
<evidence type="ECO:0000313" key="4">
    <source>
        <dbReference type="Proteomes" id="UP001194714"/>
    </source>
</evidence>
<dbReference type="PANTHER" id="PTHR36435">
    <property type="entry name" value="SLR1288 PROTEIN"/>
    <property type="match status" value="1"/>
</dbReference>
<dbReference type="EMBL" id="JAAEJV010000002">
    <property type="protein sequence ID" value="MBF5058633.1"/>
    <property type="molecule type" value="Genomic_DNA"/>
</dbReference>
<evidence type="ECO:0000313" key="3">
    <source>
        <dbReference type="EMBL" id="MBF5058633.1"/>
    </source>
</evidence>